<dbReference type="RefSeq" id="WP_166585555.1">
    <property type="nucleotide sequence ID" value="NZ_WWEO01000041.1"/>
</dbReference>
<dbReference type="EMBL" id="WWEO01000041">
    <property type="protein sequence ID" value="NCD69595.1"/>
    <property type="molecule type" value="Genomic_DNA"/>
</dbReference>
<organism evidence="1 2">
    <name type="scientific">Mucilaginibacter agri</name>
    <dbReference type="NCBI Taxonomy" id="2695265"/>
    <lineage>
        <taxon>Bacteria</taxon>
        <taxon>Pseudomonadati</taxon>
        <taxon>Bacteroidota</taxon>
        <taxon>Sphingobacteriia</taxon>
        <taxon>Sphingobacteriales</taxon>
        <taxon>Sphingobacteriaceae</taxon>
        <taxon>Mucilaginibacter</taxon>
    </lineage>
</organism>
<comment type="caution">
    <text evidence="1">The sequence shown here is derived from an EMBL/GenBank/DDBJ whole genome shotgun (WGS) entry which is preliminary data.</text>
</comment>
<evidence type="ECO:0000313" key="1">
    <source>
        <dbReference type="EMBL" id="NCD69595.1"/>
    </source>
</evidence>
<accession>A0A966DSG8</accession>
<sequence length="189" mass="21677">MSSHHIVREKQEPALLVLNLSEFSFELLGQLLEWSPTLIAIPETAEQLHNNQIKIDWLIANQHINDLQSDVKLIPVENEQYLQTAFFQLIDQGYRAVNIITDQFDADKYLPYASQIDLVVYHNNEKIFPIKSGFSKWKPAGDKIRLISQSPSFSYTGLIPLDDQSFETTADGFVTLTFNEPYLFIAETI</sequence>
<keyword evidence="2" id="KW-1185">Reference proteome</keyword>
<protein>
    <submittedName>
        <fullName evidence="1">Thiamine diphosphokinase</fullName>
    </submittedName>
</protein>
<name>A0A966DSG8_9SPHI</name>
<gene>
    <name evidence="1" type="ORF">GSY63_09530</name>
</gene>
<proteinExistence type="predicted"/>
<evidence type="ECO:0000313" key="2">
    <source>
        <dbReference type="Proteomes" id="UP000638732"/>
    </source>
</evidence>
<dbReference type="AlphaFoldDB" id="A0A966DSG8"/>
<dbReference type="Proteomes" id="UP000638732">
    <property type="component" value="Unassembled WGS sequence"/>
</dbReference>
<reference evidence="1" key="2">
    <citation type="submission" date="2020-10" db="EMBL/GenBank/DDBJ databases">
        <title>Mucilaginibacter sp. nov., isolated from soil.</title>
        <authorList>
            <person name="Jeon C.O."/>
        </authorList>
    </citation>
    <scope>NUCLEOTIDE SEQUENCE</scope>
    <source>
        <strain evidence="1">R11</strain>
    </source>
</reference>
<reference evidence="1" key="1">
    <citation type="submission" date="2020-01" db="EMBL/GenBank/DDBJ databases">
        <authorList>
            <person name="Seo Y.L."/>
        </authorList>
    </citation>
    <scope>NUCLEOTIDE SEQUENCE</scope>
    <source>
        <strain evidence="1">R11</strain>
    </source>
</reference>